<dbReference type="InterPro" id="IPR036691">
    <property type="entry name" value="Endo/exonu/phosph_ase_sf"/>
</dbReference>
<protein>
    <recommendedName>
        <fullName evidence="3">Endonuclease/exonuclease/phosphatase domain-containing protein</fullName>
    </recommendedName>
</protein>
<sequence>MDQKNEFHIIKDLASTKFHKNIPLYQSDIPDYLSKFSGRPYGGQCWFLDDSCDLIDSEFFNRHSSYVHFKMKGQEFVIFGVYMPFYNNKHKNESVALYETTLSILIAHMKIFKDKNIPIFIIGDFNADPFRPTCQKSSNLNKLDKILCNFIHDNDLVLID</sequence>
<name>A0A814IMQ2_9BILA</name>
<keyword evidence="2" id="KW-1185">Reference proteome</keyword>
<dbReference type="OrthoDB" id="7476844at2759"/>
<organism evidence="1 2">
    <name type="scientific">Brachionus calyciflorus</name>
    <dbReference type="NCBI Taxonomy" id="104777"/>
    <lineage>
        <taxon>Eukaryota</taxon>
        <taxon>Metazoa</taxon>
        <taxon>Spiralia</taxon>
        <taxon>Gnathifera</taxon>
        <taxon>Rotifera</taxon>
        <taxon>Eurotatoria</taxon>
        <taxon>Monogononta</taxon>
        <taxon>Pseudotrocha</taxon>
        <taxon>Ploima</taxon>
        <taxon>Brachionidae</taxon>
        <taxon>Brachionus</taxon>
    </lineage>
</organism>
<evidence type="ECO:0008006" key="3">
    <source>
        <dbReference type="Google" id="ProtNLM"/>
    </source>
</evidence>
<dbReference type="Gene3D" id="3.60.10.10">
    <property type="entry name" value="Endonuclease/exonuclease/phosphatase"/>
    <property type="match status" value="1"/>
</dbReference>
<dbReference type="EMBL" id="CAJNOC010004575">
    <property type="protein sequence ID" value="CAF1026488.1"/>
    <property type="molecule type" value="Genomic_DNA"/>
</dbReference>
<dbReference type="SUPFAM" id="SSF56219">
    <property type="entry name" value="DNase I-like"/>
    <property type="match status" value="1"/>
</dbReference>
<dbReference type="AlphaFoldDB" id="A0A814IMQ2"/>
<dbReference type="Proteomes" id="UP000663879">
    <property type="component" value="Unassembled WGS sequence"/>
</dbReference>
<gene>
    <name evidence="1" type="ORF">OXX778_LOCUS17644</name>
</gene>
<comment type="caution">
    <text evidence="1">The sequence shown here is derived from an EMBL/GenBank/DDBJ whole genome shotgun (WGS) entry which is preliminary data.</text>
</comment>
<evidence type="ECO:0000313" key="1">
    <source>
        <dbReference type="EMBL" id="CAF1026488.1"/>
    </source>
</evidence>
<evidence type="ECO:0000313" key="2">
    <source>
        <dbReference type="Proteomes" id="UP000663879"/>
    </source>
</evidence>
<accession>A0A814IMQ2</accession>
<proteinExistence type="predicted"/>
<reference evidence="1" key="1">
    <citation type="submission" date="2021-02" db="EMBL/GenBank/DDBJ databases">
        <authorList>
            <person name="Nowell W R."/>
        </authorList>
    </citation>
    <scope>NUCLEOTIDE SEQUENCE</scope>
    <source>
        <strain evidence="1">Ploen Becks lab</strain>
    </source>
</reference>